<dbReference type="GO" id="GO:0006431">
    <property type="term" value="P:methionyl-tRNA aminoacylation"/>
    <property type="evidence" value="ECO:0007669"/>
    <property type="project" value="InterPro"/>
</dbReference>
<evidence type="ECO:0000313" key="13">
    <source>
        <dbReference type="Proteomes" id="UP000177092"/>
    </source>
</evidence>
<dbReference type="Gene3D" id="2.170.220.10">
    <property type="match status" value="1"/>
</dbReference>
<dbReference type="AlphaFoldDB" id="A0A1F6A835"/>
<comment type="caution">
    <text evidence="12">The sequence shown here is derived from an EMBL/GenBank/DDBJ whole genome shotgun (WGS) entry which is preliminary data.</text>
</comment>
<evidence type="ECO:0000256" key="6">
    <source>
        <dbReference type="ARBA" id="ARBA00022840"/>
    </source>
</evidence>
<dbReference type="InterPro" id="IPR015413">
    <property type="entry name" value="Methionyl/Leucyl_tRNA_Synth"/>
</dbReference>
<evidence type="ECO:0000256" key="10">
    <source>
        <dbReference type="RuleBase" id="RU363039"/>
    </source>
</evidence>
<dbReference type="EMBL" id="MFJN01000046">
    <property type="protein sequence ID" value="OGG20467.1"/>
    <property type="molecule type" value="Genomic_DNA"/>
</dbReference>
<name>A0A1F6A835_9BACT</name>
<dbReference type="SUPFAM" id="SSF47323">
    <property type="entry name" value="Anticodon-binding domain of a subclass of class I aminoacyl-tRNA synthetases"/>
    <property type="match status" value="1"/>
</dbReference>
<dbReference type="InterPro" id="IPR023457">
    <property type="entry name" value="Met-tRNA_synth_2"/>
</dbReference>
<evidence type="ECO:0000313" key="12">
    <source>
        <dbReference type="EMBL" id="OGG20467.1"/>
    </source>
</evidence>
<dbReference type="Pfam" id="PF09334">
    <property type="entry name" value="tRNA-synt_1g"/>
    <property type="match status" value="1"/>
</dbReference>
<dbReference type="STRING" id="1798384.A3D03_06475"/>
<sequence length="479" mass="55459">MSKKFYLTSAIPYVNSSPHVGHAQEFVYSDVIRRYHQLLGENVFYLCGADENALKIVQAAEKGGKSTLEFCNFHNQEFLTLAQKLNVRFDIWQRATDKKHHFPASQKLWRMCNENGDIYKKSYKGRYCVGCETFYTPDELNDKGECFEHPGRKLEEVSEENYFFRLSKYQKFLEELISADKLKIYPEIRKNEASAFIKRGLQDFSISRSIKRAKNWGVPVPNDPQQIMYVWFDALNIYQSGIGLGWDEENFKKLAPQDVMVIGKGILRFHAVYWPAILKSAGLKLPKQLFVHGYLTVNGQKMSKTLGNVVDPIEMIKKYGTDPLRYYLLREIPSYGDGDFSERRFKELYNADLANDLGNLAARVARLAQEKKYQVSDVSYQVLINNNLEYKMALDEFRYNDALGFIWTKITSANKKIGNEKPWELKEDKLQKVLEPLINTIVEIAVLLQPFLPQTSEKILQQFAGPTIKAEKPLFPRIK</sequence>
<dbReference type="GO" id="GO:0005524">
    <property type="term" value="F:ATP binding"/>
    <property type="evidence" value="ECO:0007669"/>
    <property type="project" value="UniProtKB-KW"/>
</dbReference>
<comment type="function">
    <text evidence="1">Is required not only for elongation of protein synthesis but also for the initiation of all mRNA translation through initiator tRNA(fMet) aminoacylation.</text>
</comment>
<evidence type="ECO:0000259" key="11">
    <source>
        <dbReference type="Pfam" id="PF09334"/>
    </source>
</evidence>
<evidence type="ECO:0000256" key="4">
    <source>
        <dbReference type="ARBA" id="ARBA00022598"/>
    </source>
</evidence>
<dbReference type="EC" id="6.1.1.10" evidence="2"/>
<comment type="similarity">
    <text evidence="10">Belongs to the class-I aminoacyl-tRNA synthetase family.</text>
</comment>
<dbReference type="PANTHER" id="PTHR43326:SF1">
    <property type="entry name" value="METHIONINE--TRNA LIGASE, MITOCHONDRIAL"/>
    <property type="match status" value="1"/>
</dbReference>
<keyword evidence="7 10" id="KW-0648">Protein biosynthesis</keyword>
<organism evidence="12 13">
    <name type="scientific">Candidatus Gottesmanbacteria bacterium RIFCSPHIGHO2_02_FULL_40_13</name>
    <dbReference type="NCBI Taxonomy" id="1798384"/>
    <lineage>
        <taxon>Bacteria</taxon>
        <taxon>Candidatus Gottesmaniibacteriota</taxon>
    </lineage>
</organism>
<reference evidence="12 13" key="1">
    <citation type="journal article" date="2016" name="Nat. Commun.">
        <title>Thousands of microbial genomes shed light on interconnected biogeochemical processes in an aquifer system.</title>
        <authorList>
            <person name="Anantharaman K."/>
            <person name="Brown C.T."/>
            <person name="Hug L.A."/>
            <person name="Sharon I."/>
            <person name="Castelle C.J."/>
            <person name="Probst A.J."/>
            <person name="Thomas B.C."/>
            <person name="Singh A."/>
            <person name="Wilkins M.J."/>
            <person name="Karaoz U."/>
            <person name="Brodie E.L."/>
            <person name="Williams K.H."/>
            <person name="Hubbard S.S."/>
            <person name="Banfield J.F."/>
        </authorList>
    </citation>
    <scope>NUCLEOTIDE SEQUENCE [LARGE SCALE GENOMIC DNA]</scope>
</reference>
<dbReference type="NCBIfam" id="TIGR00398">
    <property type="entry name" value="metG"/>
    <property type="match status" value="1"/>
</dbReference>
<dbReference type="InterPro" id="IPR014729">
    <property type="entry name" value="Rossmann-like_a/b/a_fold"/>
</dbReference>
<feature type="domain" description="Methionyl/Leucyl tRNA synthetase" evidence="11">
    <location>
        <begin position="6"/>
        <end position="364"/>
    </location>
</feature>
<dbReference type="GO" id="GO:0004825">
    <property type="term" value="F:methionine-tRNA ligase activity"/>
    <property type="evidence" value="ECO:0007669"/>
    <property type="project" value="UniProtKB-EC"/>
</dbReference>
<keyword evidence="5 10" id="KW-0547">Nucleotide-binding</keyword>
<keyword evidence="4 10" id="KW-0436">Ligase</keyword>
<evidence type="ECO:0000256" key="3">
    <source>
        <dbReference type="ARBA" id="ARBA00018753"/>
    </source>
</evidence>
<dbReference type="PANTHER" id="PTHR43326">
    <property type="entry name" value="METHIONYL-TRNA SYNTHETASE"/>
    <property type="match status" value="1"/>
</dbReference>
<gene>
    <name evidence="12" type="ORF">A3D03_06475</name>
</gene>
<dbReference type="SUPFAM" id="SSF52374">
    <property type="entry name" value="Nucleotidylyl transferase"/>
    <property type="match status" value="1"/>
</dbReference>
<keyword evidence="8 10" id="KW-0030">Aminoacyl-tRNA synthetase</keyword>
<keyword evidence="6 10" id="KW-0067">ATP-binding</keyword>
<dbReference type="FunFam" id="2.170.220.10:FF:000002">
    <property type="entry name" value="Methionine--tRNA ligase"/>
    <property type="match status" value="1"/>
</dbReference>
<accession>A0A1F6A835</accession>
<dbReference type="Proteomes" id="UP000177092">
    <property type="component" value="Unassembled WGS sequence"/>
</dbReference>
<dbReference type="InterPro" id="IPR014758">
    <property type="entry name" value="Met-tRNA_synth"/>
</dbReference>
<dbReference type="InterPro" id="IPR009080">
    <property type="entry name" value="tRNAsynth_Ia_anticodon-bd"/>
</dbReference>
<dbReference type="CDD" id="cd00814">
    <property type="entry name" value="MetRS_core"/>
    <property type="match status" value="1"/>
</dbReference>
<evidence type="ECO:0000256" key="7">
    <source>
        <dbReference type="ARBA" id="ARBA00022917"/>
    </source>
</evidence>
<evidence type="ECO:0000256" key="9">
    <source>
        <dbReference type="ARBA" id="ARBA00030904"/>
    </source>
</evidence>
<dbReference type="PRINTS" id="PR01041">
    <property type="entry name" value="TRNASYNTHMET"/>
</dbReference>
<proteinExistence type="inferred from homology"/>
<evidence type="ECO:0000256" key="8">
    <source>
        <dbReference type="ARBA" id="ARBA00023146"/>
    </source>
</evidence>
<dbReference type="Gene3D" id="3.40.50.620">
    <property type="entry name" value="HUPs"/>
    <property type="match status" value="1"/>
</dbReference>
<protein>
    <recommendedName>
        <fullName evidence="3">Methionine--tRNA ligase</fullName>
        <ecNumber evidence="2">6.1.1.10</ecNumber>
    </recommendedName>
    <alternativeName>
        <fullName evidence="9">Methionyl-tRNA synthetase</fullName>
    </alternativeName>
</protein>
<evidence type="ECO:0000256" key="2">
    <source>
        <dbReference type="ARBA" id="ARBA00012838"/>
    </source>
</evidence>
<dbReference type="Gene3D" id="1.10.730.10">
    <property type="entry name" value="Isoleucyl-tRNA Synthetase, Domain 1"/>
    <property type="match status" value="1"/>
</dbReference>
<evidence type="ECO:0000256" key="1">
    <source>
        <dbReference type="ARBA" id="ARBA00003314"/>
    </source>
</evidence>
<dbReference type="InterPro" id="IPR033911">
    <property type="entry name" value="MetRS_core"/>
</dbReference>
<evidence type="ECO:0000256" key="5">
    <source>
        <dbReference type="ARBA" id="ARBA00022741"/>
    </source>
</evidence>